<keyword evidence="4" id="KW-0812">Transmembrane</keyword>
<dbReference type="Proteomes" id="UP000544413">
    <property type="component" value="Unassembled WGS sequence"/>
</dbReference>
<dbReference type="GO" id="GO:0003677">
    <property type="term" value="F:DNA binding"/>
    <property type="evidence" value="ECO:0007669"/>
    <property type="project" value="InterPro"/>
</dbReference>
<dbReference type="CDD" id="cd01127">
    <property type="entry name" value="TrwB_TraG_TraD_VirD4"/>
    <property type="match status" value="1"/>
</dbReference>
<dbReference type="PANTHER" id="PTHR22683">
    <property type="entry name" value="SPORULATION PROTEIN RELATED"/>
    <property type="match status" value="1"/>
</dbReference>
<keyword evidence="1 3" id="KW-0547">Nucleotide-binding</keyword>
<keyword evidence="2 3" id="KW-0067">ATP-binding</keyword>
<evidence type="ECO:0000256" key="1">
    <source>
        <dbReference type="ARBA" id="ARBA00022741"/>
    </source>
</evidence>
<evidence type="ECO:0000256" key="4">
    <source>
        <dbReference type="SAM" id="Phobius"/>
    </source>
</evidence>
<gene>
    <name evidence="6" type="ORF">HB836_04745</name>
</gene>
<proteinExistence type="predicted"/>
<keyword evidence="6" id="KW-0131">Cell cycle</keyword>
<dbReference type="InterPro" id="IPR027417">
    <property type="entry name" value="P-loop_NTPase"/>
</dbReference>
<evidence type="ECO:0000259" key="5">
    <source>
        <dbReference type="PROSITE" id="PS50901"/>
    </source>
</evidence>
<dbReference type="GO" id="GO:0051301">
    <property type="term" value="P:cell division"/>
    <property type="evidence" value="ECO:0007669"/>
    <property type="project" value="UniProtKB-KW"/>
</dbReference>
<evidence type="ECO:0000313" key="6">
    <source>
        <dbReference type="EMBL" id="MBC1400898.1"/>
    </source>
</evidence>
<dbReference type="EMBL" id="JAARPT010000002">
    <property type="protein sequence ID" value="MBC1400898.1"/>
    <property type="molecule type" value="Genomic_DNA"/>
</dbReference>
<dbReference type="Gene3D" id="3.40.50.300">
    <property type="entry name" value="P-loop containing nucleotide triphosphate hydrolases"/>
    <property type="match status" value="1"/>
</dbReference>
<dbReference type="InterPro" id="IPR050206">
    <property type="entry name" value="FtsK/SpoIIIE/SftA"/>
</dbReference>
<dbReference type="AlphaFoldDB" id="A0A841YLS2"/>
<evidence type="ECO:0000256" key="2">
    <source>
        <dbReference type="ARBA" id="ARBA00022840"/>
    </source>
</evidence>
<accession>A0A841YLS2</accession>
<dbReference type="PANTHER" id="PTHR22683:SF47">
    <property type="entry name" value="FTSK DOMAIN-CONTAINING PROTEIN YDCQ"/>
    <property type="match status" value="1"/>
</dbReference>
<dbReference type="GO" id="GO:0005524">
    <property type="term" value="F:ATP binding"/>
    <property type="evidence" value="ECO:0007669"/>
    <property type="project" value="UniProtKB-UniRule"/>
</dbReference>
<keyword evidence="4" id="KW-0472">Membrane</keyword>
<feature type="transmembrane region" description="Helical" evidence="4">
    <location>
        <begin position="83"/>
        <end position="105"/>
    </location>
</feature>
<organism evidence="6 7">
    <name type="scientific">Listeria booriae</name>
    <dbReference type="NCBI Taxonomy" id="1552123"/>
    <lineage>
        <taxon>Bacteria</taxon>
        <taxon>Bacillati</taxon>
        <taxon>Bacillota</taxon>
        <taxon>Bacilli</taxon>
        <taxon>Bacillales</taxon>
        <taxon>Listeriaceae</taxon>
        <taxon>Listeria</taxon>
    </lineage>
</organism>
<feature type="domain" description="FtsK" evidence="5">
    <location>
        <begin position="244"/>
        <end position="428"/>
    </location>
</feature>
<keyword evidence="6" id="KW-0132">Cell division</keyword>
<reference evidence="6 7" key="1">
    <citation type="submission" date="2020-03" db="EMBL/GenBank/DDBJ databases">
        <title>Soil Listeria distribution.</title>
        <authorList>
            <person name="Liao J."/>
            <person name="Wiedmann M."/>
        </authorList>
    </citation>
    <scope>NUCLEOTIDE SEQUENCE [LARGE SCALE GENOMIC DNA]</scope>
    <source>
        <strain evidence="6 7">FSL L7-1658</strain>
    </source>
</reference>
<feature type="transmembrane region" description="Helical" evidence="4">
    <location>
        <begin position="28"/>
        <end position="48"/>
    </location>
</feature>
<evidence type="ECO:0000256" key="3">
    <source>
        <dbReference type="PROSITE-ProRule" id="PRU00289"/>
    </source>
</evidence>
<dbReference type="PROSITE" id="PS50901">
    <property type="entry name" value="FTSK"/>
    <property type="match status" value="1"/>
</dbReference>
<evidence type="ECO:0000313" key="7">
    <source>
        <dbReference type="Proteomes" id="UP000544413"/>
    </source>
</evidence>
<dbReference type="SUPFAM" id="SSF52540">
    <property type="entry name" value="P-loop containing nucleoside triphosphate hydrolases"/>
    <property type="match status" value="1"/>
</dbReference>
<keyword evidence="4" id="KW-1133">Transmembrane helix</keyword>
<comment type="caution">
    <text evidence="6">The sequence shown here is derived from an EMBL/GenBank/DDBJ whole genome shotgun (WGS) entry which is preliminary data.</text>
</comment>
<name>A0A841YLS2_9LIST</name>
<sequence length="485" mass="56502">MKAFIAKHIYQYRGTRIRYDSRHLLRRVGISLFIPTFFIAFFLGLWVVRILPTYPFPWHSVTFSANSWDELQRYLQAIQYMRMLYILIGSVIFAVVCLFLCKIVFFERYLFMKQRQMIATFIIDRGLFDMEMVQKEKEKMFDFSLSNQAKAHKTVTKERITYFPKIYYEVTKDKLIRIRFPLDGRKYQDTFLTFAKTLEKTLYCDLDKVIDEEGFICYQFIYGISRDRLTIQDLVSKAGKLPLMKRVIWDFDKLPHMLISGGTGAGKSIFILSIIKGLLNGACQKEDMKICDPKNADLADLEGIFPSVYSQKNGILMATRVFKEEMLARSGEMKQMENYRTGNNYRALGLRPQFLIMDELASFIEMLDMKEKSEYISNLKQIVMLGRQAGFFLIVGLQRPDTEYLGGGIRDQFNFRVALGSNSEIGYRMMFGDVDKQFGFKTVKGFGYVDAGKGVISEFYSPYVTPEYDFLTEFQKLSFTAGEIQ</sequence>
<protein>
    <submittedName>
        <fullName evidence="6">Cell division protein FtsK</fullName>
    </submittedName>
</protein>
<dbReference type="RefSeq" id="WP_185405619.1">
    <property type="nucleotide sequence ID" value="NZ_JAARPT010000002.1"/>
</dbReference>
<dbReference type="InterPro" id="IPR002543">
    <property type="entry name" value="FtsK_dom"/>
</dbReference>
<feature type="binding site" evidence="3">
    <location>
        <begin position="261"/>
        <end position="268"/>
    </location>
    <ligand>
        <name>ATP</name>
        <dbReference type="ChEBI" id="CHEBI:30616"/>
    </ligand>
</feature>